<evidence type="ECO:0000313" key="2">
    <source>
        <dbReference type="Proteomes" id="UP000656804"/>
    </source>
</evidence>
<dbReference type="RefSeq" id="WP_194501806.1">
    <property type="nucleotide sequence ID" value="NZ_JADIVZ010000001.1"/>
</dbReference>
<keyword evidence="2" id="KW-1185">Reference proteome</keyword>
<name>A0A930YBL6_9ACTN</name>
<sequence>MRRDGTRIANDLIADNGVKRNPQYFDDLLRLELDICDREPFVGIGGLYQLIG</sequence>
<organism evidence="1 2">
    <name type="scientific">Nocardioides acrostichi</name>
    <dbReference type="NCBI Taxonomy" id="2784339"/>
    <lineage>
        <taxon>Bacteria</taxon>
        <taxon>Bacillati</taxon>
        <taxon>Actinomycetota</taxon>
        <taxon>Actinomycetes</taxon>
        <taxon>Propionibacteriales</taxon>
        <taxon>Nocardioidaceae</taxon>
        <taxon>Nocardioides</taxon>
    </lineage>
</organism>
<proteinExistence type="predicted"/>
<reference evidence="1" key="1">
    <citation type="submission" date="2020-11" db="EMBL/GenBank/DDBJ databases">
        <title>Nocardioides sp. CBS4Y-1, whole genome shotgun sequence.</title>
        <authorList>
            <person name="Tuo L."/>
        </authorList>
    </citation>
    <scope>NUCLEOTIDE SEQUENCE</scope>
    <source>
        <strain evidence="1">CBS4Y-1</strain>
    </source>
</reference>
<protein>
    <submittedName>
        <fullName evidence="1">Uncharacterized protein</fullName>
    </submittedName>
</protein>
<evidence type="ECO:0000313" key="1">
    <source>
        <dbReference type="EMBL" id="MBF4160599.1"/>
    </source>
</evidence>
<comment type="caution">
    <text evidence="1">The sequence shown here is derived from an EMBL/GenBank/DDBJ whole genome shotgun (WGS) entry which is preliminary data.</text>
</comment>
<dbReference type="AlphaFoldDB" id="A0A930YBL6"/>
<accession>A0A930YBL6</accession>
<dbReference type="Proteomes" id="UP000656804">
    <property type="component" value="Unassembled WGS sequence"/>
</dbReference>
<dbReference type="EMBL" id="JADIVZ010000001">
    <property type="protein sequence ID" value="MBF4160599.1"/>
    <property type="molecule type" value="Genomic_DNA"/>
</dbReference>
<gene>
    <name evidence="1" type="ORF">ISG29_02790</name>
</gene>